<dbReference type="SMART" id="SM00420">
    <property type="entry name" value="HTH_DEOR"/>
    <property type="match status" value="1"/>
</dbReference>
<accession>A0A1H8X153</accession>
<dbReference type="Gene3D" id="1.10.10.10">
    <property type="entry name" value="Winged helix-like DNA-binding domain superfamily/Winged helix DNA-binding domain"/>
    <property type="match status" value="1"/>
</dbReference>
<dbReference type="GO" id="GO:0003677">
    <property type="term" value="F:DNA binding"/>
    <property type="evidence" value="ECO:0007669"/>
    <property type="project" value="UniProtKB-KW"/>
</dbReference>
<dbReference type="InterPro" id="IPR050313">
    <property type="entry name" value="Carb_Metab_HTH_regulators"/>
</dbReference>
<dbReference type="InterPro" id="IPR014036">
    <property type="entry name" value="DeoR-like_C"/>
</dbReference>
<evidence type="ECO:0000259" key="4">
    <source>
        <dbReference type="PROSITE" id="PS51000"/>
    </source>
</evidence>
<dbReference type="Pfam" id="PF00455">
    <property type="entry name" value="DeoRC"/>
    <property type="match status" value="1"/>
</dbReference>
<feature type="domain" description="HTH deoR-type" evidence="4">
    <location>
        <begin position="3"/>
        <end position="58"/>
    </location>
</feature>
<sequence length="248" mass="27982">MLKEERQKQLLNVLYAEGKVMVDDLSAKFSTSRDTIRRDLNELEEQGILKRVYGGAIPQKMIAPSFDGKKNVETDEKYLIAQRALSLLKPDSLIAIDGGTTNVLFASLMPLSTSLRVVTNSFPVVEELRKRPRIEVIFLGGRYNKDSYTTVGETALRQLEDYHFDQCFLGVYALDSKVGASVPHPYEDEAAVKQLMVANSAEVNLMCAASKLRRISNYVICPLESIDRIICGHSVEQKIRQEFQNKIY</sequence>
<evidence type="ECO:0000256" key="3">
    <source>
        <dbReference type="ARBA" id="ARBA00023163"/>
    </source>
</evidence>
<dbReference type="PANTHER" id="PTHR30363:SF44">
    <property type="entry name" value="AGA OPERON TRANSCRIPTIONAL REPRESSOR-RELATED"/>
    <property type="match status" value="1"/>
</dbReference>
<dbReference type="EMBL" id="FODY01000019">
    <property type="protein sequence ID" value="SEP33571.1"/>
    <property type="molecule type" value="Genomic_DNA"/>
</dbReference>
<dbReference type="PROSITE" id="PS51000">
    <property type="entry name" value="HTH_DEOR_2"/>
    <property type="match status" value="1"/>
</dbReference>
<dbReference type="InterPro" id="IPR018356">
    <property type="entry name" value="Tscrpt_reg_HTH_DeoR_CS"/>
</dbReference>
<keyword evidence="6" id="KW-1185">Reference proteome</keyword>
<dbReference type="PANTHER" id="PTHR30363">
    <property type="entry name" value="HTH-TYPE TRANSCRIPTIONAL REGULATOR SRLR-RELATED"/>
    <property type="match status" value="1"/>
</dbReference>
<dbReference type="InterPro" id="IPR036388">
    <property type="entry name" value="WH-like_DNA-bd_sf"/>
</dbReference>
<dbReference type="PRINTS" id="PR00037">
    <property type="entry name" value="HTHLACR"/>
</dbReference>
<dbReference type="SMART" id="SM01134">
    <property type="entry name" value="DeoRC"/>
    <property type="match status" value="1"/>
</dbReference>
<reference evidence="5 6" key="1">
    <citation type="submission" date="2016-10" db="EMBL/GenBank/DDBJ databases">
        <authorList>
            <person name="de Groot N.N."/>
        </authorList>
    </citation>
    <scope>NUCLEOTIDE SEQUENCE [LARGE SCALE GENOMIC DNA]</scope>
    <source>
        <strain evidence="5 6">DSM 13305</strain>
    </source>
</reference>
<dbReference type="AlphaFoldDB" id="A0A1H8X153"/>
<dbReference type="Proteomes" id="UP000198847">
    <property type="component" value="Unassembled WGS sequence"/>
</dbReference>
<dbReference type="PROSITE" id="PS00894">
    <property type="entry name" value="HTH_DEOR_1"/>
    <property type="match status" value="1"/>
</dbReference>
<dbReference type="InterPro" id="IPR036390">
    <property type="entry name" value="WH_DNA-bd_sf"/>
</dbReference>
<gene>
    <name evidence="5" type="ORF">SAMN04490178_11957</name>
</gene>
<evidence type="ECO:0000313" key="5">
    <source>
        <dbReference type="EMBL" id="SEP33571.1"/>
    </source>
</evidence>
<dbReference type="Pfam" id="PF08220">
    <property type="entry name" value="HTH_DeoR"/>
    <property type="match status" value="1"/>
</dbReference>
<protein>
    <submittedName>
        <fullName evidence="5">DNA-binding transcriptional regulator of sugar metabolism, DeoR/GlpR family</fullName>
    </submittedName>
</protein>
<proteinExistence type="predicted"/>
<name>A0A1H8X153_9FIRM</name>
<evidence type="ECO:0000313" key="6">
    <source>
        <dbReference type="Proteomes" id="UP000198847"/>
    </source>
</evidence>
<keyword evidence="2 5" id="KW-0238">DNA-binding</keyword>
<dbReference type="GO" id="GO:0003700">
    <property type="term" value="F:DNA-binding transcription factor activity"/>
    <property type="evidence" value="ECO:0007669"/>
    <property type="project" value="InterPro"/>
</dbReference>
<evidence type="ECO:0000256" key="1">
    <source>
        <dbReference type="ARBA" id="ARBA00023015"/>
    </source>
</evidence>
<dbReference type="SUPFAM" id="SSF46785">
    <property type="entry name" value="Winged helix' DNA-binding domain"/>
    <property type="match status" value="1"/>
</dbReference>
<keyword evidence="1" id="KW-0805">Transcription regulation</keyword>
<keyword evidence="3" id="KW-0804">Transcription</keyword>
<dbReference type="RefSeq" id="WP_177173608.1">
    <property type="nucleotide sequence ID" value="NZ_FODY01000019.1"/>
</dbReference>
<dbReference type="STRING" id="112903.SAMN04490178_11957"/>
<dbReference type="InterPro" id="IPR037171">
    <property type="entry name" value="NagB/RpiA_transferase-like"/>
</dbReference>
<organism evidence="5 6">
    <name type="scientific">Propionispora vibrioides</name>
    <dbReference type="NCBI Taxonomy" id="112903"/>
    <lineage>
        <taxon>Bacteria</taxon>
        <taxon>Bacillati</taxon>
        <taxon>Bacillota</taxon>
        <taxon>Negativicutes</taxon>
        <taxon>Selenomonadales</taxon>
        <taxon>Sporomusaceae</taxon>
        <taxon>Propionispora</taxon>
    </lineage>
</organism>
<evidence type="ECO:0000256" key="2">
    <source>
        <dbReference type="ARBA" id="ARBA00023125"/>
    </source>
</evidence>
<dbReference type="SUPFAM" id="SSF100950">
    <property type="entry name" value="NagB/RpiA/CoA transferase-like"/>
    <property type="match status" value="1"/>
</dbReference>
<dbReference type="InterPro" id="IPR001034">
    <property type="entry name" value="DeoR_HTH"/>
</dbReference>